<dbReference type="AlphaFoldDB" id="A0A6P1W1M4"/>
<dbReference type="InterPro" id="IPR021352">
    <property type="entry name" value="DUF2971"/>
</dbReference>
<gene>
    <name evidence="1" type="ORF">GJR95_31775</name>
</gene>
<protein>
    <submittedName>
        <fullName evidence="1">DUF2971 domain-containing protein</fullName>
    </submittedName>
</protein>
<evidence type="ECO:0000313" key="1">
    <source>
        <dbReference type="EMBL" id="QHV99313.1"/>
    </source>
</evidence>
<sequence length="288" mass="33982">MKSWPFSSFIRTLDPKLTNNPKLESSLHEDNRLYVYHLPPPVIYHYASLGTSKAIVEGQQLKLSSPKTFNDPFDMNPSQVSFKATAKEVKAYQERIKTSLYNSINREAKRRLIREMANPANANEYQKLNTEQMYNEVGVCCFSKLNDQPLMWSHYAEKHYGICLGFSIQPLYQTQNLFFSVSEVQYVSEIRPLNYYKDIEELMPYLINTKSKVWEYEQEVRAVIDNRQGFDLFPFERDCLKEIYFGCRVSKEERTAFIKLVNEHKYNISTYRKMIIDFKTFNVKAVKL</sequence>
<proteinExistence type="predicted"/>
<dbReference type="EMBL" id="CP045997">
    <property type="protein sequence ID" value="QHV99313.1"/>
    <property type="molecule type" value="Genomic_DNA"/>
</dbReference>
<accession>A0A6P1W1M4</accession>
<dbReference type="RefSeq" id="WP_162389717.1">
    <property type="nucleotide sequence ID" value="NZ_CP045997.1"/>
</dbReference>
<dbReference type="Pfam" id="PF11185">
    <property type="entry name" value="DUF2971"/>
    <property type="match status" value="1"/>
</dbReference>
<dbReference type="KEGG" id="senf:GJR95_31775"/>
<name>A0A6P1W1M4_9BACT</name>
<reference evidence="1 2" key="1">
    <citation type="submission" date="2019-11" db="EMBL/GenBank/DDBJ databases">
        <title>Spirosoma endbachense sp. nov., isolated from a natural salt meadow.</title>
        <authorList>
            <person name="Rojas J."/>
            <person name="Ambika Manirajan B."/>
            <person name="Ratering S."/>
            <person name="Suarez C."/>
            <person name="Geissler-Plaum R."/>
            <person name="Schnell S."/>
        </authorList>
    </citation>
    <scope>NUCLEOTIDE SEQUENCE [LARGE SCALE GENOMIC DNA]</scope>
    <source>
        <strain evidence="1 2">I-24</strain>
    </source>
</reference>
<evidence type="ECO:0000313" key="2">
    <source>
        <dbReference type="Proteomes" id="UP000464577"/>
    </source>
</evidence>
<organism evidence="1 2">
    <name type="scientific">Spirosoma endbachense</name>
    <dbReference type="NCBI Taxonomy" id="2666025"/>
    <lineage>
        <taxon>Bacteria</taxon>
        <taxon>Pseudomonadati</taxon>
        <taxon>Bacteroidota</taxon>
        <taxon>Cytophagia</taxon>
        <taxon>Cytophagales</taxon>
        <taxon>Cytophagaceae</taxon>
        <taxon>Spirosoma</taxon>
    </lineage>
</organism>
<keyword evidence="2" id="KW-1185">Reference proteome</keyword>
<dbReference type="Proteomes" id="UP000464577">
    <property type="component" value="Chromosome"/>
</dbReference>